<dbReference type="EMBL" id="SMAA01000004">
    <property type="protein sequence ID" value="TCS80455.1"/>
    <property type="molecule type" value="Genomic_DNA"/>
</dbReference>
<dbReference type="Gene3D" id="1.10.287.950">
    <property type="entry name" value="Methyl-accepting chemotaxis protein"/>
    <property type="match status" value="1"/>
</dbReference>
<dbReference type="OrthoDB" id="1660488at2"/>
<dbReference type="PROSITE" id="PS50111">
    <property type="entry name" value="CHEMOTAXIS_TRANSDUC_2"/>
    <property type="match status" value="1"/>
</dbReference>
<dbReference type="AlphaFoldDB" id="A0A4R3KBQ6"/>
<sequence length="596" mass="66392">MKGTIVSTWVRTCKKLWGDKLVKDVMDEIGIGSGHIFMPSEDISDTAAQSLGDTLAKKLGKSSAEIWHAIGKDNITTFFEFYPGFFQRENLHAFLSSLYDIHVEITRLIPGANPPVIEIKNISTTESVFTYRSKRKKFNYFRGLLDGAAEHYHEKLGITELAKGSDFLQLKLQFPYKIQSDYTYRPNCLLGFLPSLSAKIGLLTALCLFIVAFITKAFDGSFPLWIPILAGIFSGMTASLFLRPFSTIEKLLNTLGEHKYATTVKIKSKDIFERLANQIELYNVSMRRSFTGIKGRNDELARYGNDFNKFGNTMSTTSDAIAQVVNSRAEASVTASEKISQAVNILNDNISTLKSVVEKQVNNNTHLQSAVEEIENCFSNVHDSSEKINSSMANFAKVNTSVEGLRNQTKRITEITNTVAAIAGQTNLLALNAAIEAARAGEHGKGFAIVAEEVRKLAEQSQEQSQIISEDVQTITKTIEEVVEHVDVEYDILSDENANLVSVVNENAAYLKKIRTVSDNIVEIIGQLEQEMTSMNNVYEKIESIVDIAQDNSASTEEINASIHIYNEKIKGLMDKIGEFKKLARYFADDINVFKV</sequence>
<name>A0A4R3KBQ6_9FIRM</name>
<dbReference type="InterPro" id="IPR038158">
    <property type="entry name" value="H-NOX_domain_sf"/>
</dbReference>
<protein>
    <submittedName>
        <fullName evidence="6">Methyl-accepting chemotaxis protein</fullName>
    </submittedName>
</protein>
<keyword evidence="7" id="KW-1185">Reference proteome</keyword>
<dbReference type="InterPro" id="IPR011644">
    <property type="entry name" value="Heme_NO-bd"/>
</dbReference>
<reference evidence="6 7" key="1">
    <citation type="submission" date="2019-03" db="EMBL/GenBank/DDBJ databases">
        <title>Genomic Encyclopedia of Type Strains, Phase IV (KMG-IV): sequencing the most valuable type-strain genomes for metagenomic binning, comparative biology and taxonomic classification.</title>
        <authorList>
            <person name="Goeker M."/>
        </authorList>
    </citation>
    <scope>NUCLEOTIDE SEQUENCE [LARGE SCALE GENOMIC DNA]</scope>
    <source>
        <strain evidence="6 7">DSM 20467</strain>
    </source>
</reference>
<evidence type="ECO:0000256" key="2">
    <source>
        <dbReference type="ARBA" id="ARBA00029447"/>
    </source>
</evidence>
<accession>A0A4R3KBQ6</accession>
<dbReference type="InterPro" id="IPR024096">
    <property type="entry name" value="NO_sig/Golgi_transp_ligand-bd"/>
</dbReference>
<dbReference type="Pfam" id="PF00015">
    <property type="entry name" value="MCPsignal"/>
    <property type="match status" value="1"/>
</dbReference>
<evidence type="ECO:0000259" key="5">
    <source>
        <dbReference type="PROSITE" id="PS50111"/>
    </source>
</evidence>
<dbReference type="InterPro" id="IPR004089">
    <property type="entry name" value="MCPsignal_dom"/>
</dbReference>
<feature type="transmembrane region" description="Helical" evidence="4">
    <location>
        <begin position="224"/>
        <end position="242"/>
    </location>
</feature>
<feature type="domain" description="Methyl-accepting transducer" evidence="5">
    <location>
        <begin position="310"/>
        <end position="567"/>
    </location>
</feature>
<dbReference type="GO" id="GO:0020037">
    <property type="term" value="F:heme binding"/>
    <property type="evidence" value="ECO:0007669"/>
    <property type="project" value="InterPro"/>
</dbReference>
<feature type="transmembrane region" description="Helical" evidence="4">
    <location>
        <begin position="200"/>
        <end position="218"/>
    </location>
</feature>
<dbReference type="Proteomes" id="UP000295188">
    <property type="component" value="Unassembled WGS sequence"/>
</dbReference>
<evidence type="ECO:0000313" key="7">
    <source>
        <dbReference type="Proteomes" id="UP000295188"/>
    </source>
</evidence>
<dbReference type="PANTHER" id="PTHR32089:SF112">
    <property type="entry name" value="LYSOZYME-LIKE PROTEIN-RELATED"/>
    <property type="match status" value="1"/>
</dbReference>
<dbReference type="PRINTS" id="PR00260">
    <property type="entry name" value="CHEMTRNSDUCR"/>
</dbReference>
<dbReference type="RefSeq" id="WP_132547935.1">
    <property type="nucleotide sequence ID" value="NZ_SMAA01000004.1"/>
</dbReference>
<dbReference type="SMART" id="SM00283">
    <property type="entry name" value="MA"/>
    <property type="match status" value="1"/>
</dbReference>
<dbReference type="Pfam" id="PF07700">
    <property type="entry name" value="HNOB"/>
    <property type="match status" value="1"/>
</dbReference>
<keyword evidence="4" id="KW-0472">Membrane</keyword>
<dbReference type="GO" id="GO:0006935">
    <property type="term" value="P:chemotaxis"/>
    <property type="evidence" value="ECO:0007669"/>
    <property type="project" value="InterPro"/>
</dbReference>
<keyword evidence="4" id="KW-1133">Transmembrane helix</keyword>
<keyword evidence="1 3" id="KW-0807">Transducer</keyword>
<evidence type="ECO:0000256" key="4">
    <source>
        <dbReference type="SAM" id="Phobius"/>
    </source>
</evidence>
<evidence type="ECO:0000256" key="3">
    <source>
        <dbReference type="PROSITE-ProRule" id="PRU00284"/>
    </source>
</evidence>
<dbReference type="GO" id="GO:0016020">
    <property type="term" value="C:membrane"/>
    <property type="evidence" value="ECO:0007669"/>
    <property type="project" value="InterPro"/>
</dbReference>
<dbReference type="GO" id="GO:0004888">
    <property type="term" value="F:transmembrane signaling receptor activity"/>
    <property type="evidence" value="ECO:0007669"/>
    <property type="project" value="InterPro"/>
</dbReference>
<evidence type="ECO:0000313" key="6">
    <source>
        <dbReference type="EMBL" id="TCS80455.1"/>
    </source>
</evidence>
<dbReference type="GO" id="GO:0007165">
    <property type="term" value="P:signal transduction"/>
    <property type="evidence" value="ECO:0007669"/>
    <property type="project" value="UniProtKB-KW"/>
</dbReference>
<keyword evidence="4" id="KW-0812">Transmembrane</keyword>
<gene>
    <name evidence="6" type="ORF">EDC37_10457</name>
</gene>
<dbReference type="PANTHER" id="PTHR32089">
    <property type="entry name" value="METHYL-ACCEPTING CHEMOTAXIS PROTEIN MCPB"/>
    <property type="match status" value="1"/>
</dbReference>
<dbReference type="SUPFAM" id="SSF111126">
    <property type="entry name" value="Ligand-binding domain in the NO signalling and Golgi transport"/>
    <property type="match status" value="1"/>
</dbReference>
<evidence type="ECO:0000256" key="1">
    <source>
        <dbReference type="ARBA" id="ARBA00023224"/>
    </source>
</evidence>
<comment type="caution">
    <text evidence="6">The sequence shown here is derived from an EMBL/GenBank/DDBJ whole genome shotgun (WGS) entry which is preliminary data.</text>
</comment>
<comment type="similarity">
    <text evidence="2">Belongs to the methyl-accepting chemotaxis (MCP) protein family.</text>
</comment>
<dbReference type="InterPro" id="IPR004090">
    <property type="entry name" value="Chemotax_Me-accpt_rcpt"/>
</dbReference>
<dbReference type="SUPFAM" id="SSF58104">
    <property type="entry name" value="Methyl-accepting chemotaxis protein (MCP) signaling domain"/>
    <property type="match status" value="1"/>
</dbReference>
<proteinExistence type="inferred from homology"/>
<dbReference type="Gene3D" id="3.90.1520.10">
    <property type="entry name" value="H-NOX domain"/>
    <property type="match status" value="1"/>
</dbReference>
<organism evidence="6 7">
    <name type="scientific">Pectinatus cerevisiiphilus</name>
    <dbReference type="NCBI Taxonomy" id="86956"/>
    <lineage>
        <taxon>Bacteria</taxon>
        <taxon>Bacillati</taxon>
        <taxon>Bacillota</taxon>
        <taxon>Negativicutes</taxon>
        <taxon>Selenomonadales</taxon>
        <taxon>Selenomonadaceae</taxon>
        <taxon>Pectinatus</taxon>
    </lineage>
</organism>